<evidence type="ECO:0000256" key="2">
    <source>
        <dbReference type="SAM" id="MobiDB-lite"/>
    </source>
</evidence>
<proteinExistence type="predicted"/>
<feature type="coiled-coil region" evidence="1">
    <location>
        <begin position="410"/>
        <end position="496"/>
    </location>
</feature>
<feature type="coiled-coil region" evidence="1">
    <location>
        <begin position="92"/>
        <end position="354"/>
    </location>
</feature>
<organism evidence="3 4">
    <name type="scientific">Galendromus occidentalis</name>
    <name type="common">western predatory mite</name>
    <dbReference type="NCBI Taxonomy" id="34638"/>
    <lineage>
        <taxon>Eukaryota</taxon>
        <taxon>Metazoa</taxon>
        <taxon>Ecdysozoa</taxon>
        <taxon>Arthropoda</taxon>
        <taxon>Chelicerata</taxon>
        <taxon>Arachnida</taxon>
        <taxon>Acari</taxon>
        <taxon>Parasitiformes</taxon>
        <taxon>Mesostigmata</taxon>
        <taxon>Gamasina</taxon>
        <taxon>Phytoseioidea</taxon>
        <taxon>Phytoseiidae</taxon>
        <taxon>Typhlodrominae</taxon>
        <taxon>Galendromus</taxon>
    </lineage>
</organism>
<dbReference type="GO" id="GO:0048487">
    <property type="term" value="F:beta-tubulin binding"/>
    <property type="evidence" value="ECO:0007669"/>
    <property type="project" value="InterPro"/>
</dbReference>
<keyword evidence="3" id="KW-1185">Reference proteome</keyword>
<dbReference type="GO" id="GO:0035735">
    <property type="term" value="P:intraciliary transport involved in cilium assembly"/>
    <property type="evidence" value="ECO:0007669"/>
    <property type="project" value="TreeGrafter"/>
</dbReference>
<dbReference type="InterPro" id="IPR029602">
    <property type="entry name" value="IFT74"/>
</dbReference>
<dbReference type="AlphaFoldDB" id="A0AAJ7SJ67"/>
<evidence type="ECO:0000313" key="4">
    <source>
        <dbReference type="RefSeq" id="XP_028969049.1"/>
    </source>
</evidence>
<accession>A0AAJ7SJ67</accession>
<dbReference type="Proteomes" id="UP000694867">
    <property type="component" value="Unplaced"/>
</dbReference>
<feature type="compositionally biased region" description="Polar residues" evidence="2">
    <location>
        <begin position="22"/>
        <end position="33"/>
    </location>
</feature>
<dbReference type="GO" id="GO:0005929">
    <property type="term" value="C:cilium"/>
    <property type="evidence" value="ECO:0007669"/>
    <property type="project" value="TreeGrafter"/>
</dbReference>
<dbReference type="GO" id="GO:0030992">
    <property type="term" value="C:intraciliary transport particle B"/>
    <property type="evidence" value="ECO:0007669"/>
    <property type="project" value="InterPro"/>
</dbReference>
<keyword evidence="1" id="KW-0175">Coiled coil</keyword>
<dbReference type="PANTHER" id="PTHR31432">
    <property type="entry name" value="INTRAFLAGELLAR TRANSPORT PROTEIN 74 HOMOLOG"/>
    <property type="match status" value="1"/>
</dbReference>
<name>A0AAJ7SJ67_9ACAR</name>
<evidence type="ECO:0000256" key="1">
    <source>
        <dbReference type="SAM" id="Coils"/>
    </source>
</evidence>
<feature type="compositionally biased region" description="Polar residues" evidence="2">
    <location>
        <begin position="54"/>
        <end position="68"/>
    </location>
</feature>
<dbReference type="RefSeq" id="XP_028969049.1">
    <property type="nucleotide sequence ID" value="XM_029113216.1"/>
</dbReference>
<protein>
    <submittedName>
        <fullName evidence="4">Intraflagellar transport protein 74 homolog</fullName>
    </submittedName>
</protein>
<dbReference type="KEGG" id="goe:100902968"/>
<reference evidence="4" key="1">
    <citation type="submission" date="2025-08" db="UniProtKB">
        <authorList>
            <consortium name="RefSeq"/>
        </authorList>
    </citation>
    <scope>IDENTIFICATION</scope>
</reference>
<sequence length="595" mass="68353">MDNRPPTSSARRPPSSVRPITGRSNIANGSVPGTASRLVSAAANQRPGSRATRPPSQISVVDRPTTQHGLYAPKTGTRSGTQRQIQDKPYFMALIRNRMSELYGEINRLQKENEVMQEEQRNAAILQKKAEALAAELKSHQGELADYNIVVDKMNVNEGVEDIESECAELKTQNDLEARAVENLFEQRQENEAKIREIEREILDARNTADKVVSQMTNEQRQKYLELKRQSDSLTSNLEKLQEEAASIVAKKKQLEEEVSLSPVKLEAVALYTKLREAQEKRDALLEEEATKGTPAQERERLLKQVKQDNAQLAGIEAKISELTKSMARAKDEIEQLENELDDQNSERSAKYRELKKREETMDSFLDSFEQTKAAELERQEHLRESILRLKQDTDQKTFQADNLPSQRELHDLKNDLSFKEGELEKSKSTVTGLEVEQRKLASDLQKMEQLDSKVRQELSTIKTRLDKMKEEIVIYEDIDKLKTQAQEKREALLKEQTSLLLRKDTTKKYIVDSQSKEVEALRRQVEQEDTFVKLSNLEKRWQHVEATNFQMREYIASKVSEHSYRHLQQKIQSEVATYNELLQDSLVTTGPTML</sequence>
<gene>
    <name evidence="4" type="primary">LOC100902968</name>
</gene>
<feature type="region of interest" description="Disordered" evidence="2">
    <location>
        <begin position="1"/>
        <end position="83"/>
    </location>
</feature>
<evidence type="ECO:0000313" key="3">
    <source>
        <dbReference type="Proteomes" id="UP000694867"/>
    </source>
</evidence>
<dbReference type="GeneID" id="100902968"/>
<dbReference type="PANTHER" id="PTHR31432:SF0">
    <property type="entry name" value="INTRAFLAGELLAR TRANSPORT PROTEIN 74 HOMOLOG"/>
    <property type="match status" value="1"/>
</dbReference>
<feature type="compositionally biased region" description="Low complexity" evidence="2">
    <location>
        <begin position="1"/>
        <end position="19"/>
    </location>
</feature>